<organism evidence="1 2">
    <name type="scientific">Mucilaginibacter celer</name>
    <dbReference type="NCBI Taxonomy" id="2305508"/>
    <lineage>
        <taxon>Bacteria</taxon>
        <taxon>Pseudomonadati</taxon>
        <taxon>Bacteroidota</taxon>
        <taxon>Sphingobacteriia</taxon>
        <taxon>Sphingobacteriales</taxon>
        <taxon>Sphingobacteriaceae</taxon>
        <taxon>Mucilaginibacter</taxon>
    </lineage>
</organism>
<dbReference type="EMBL" id="CP032869">
    <property type="protein sequence ID" value="AYL94103.1"/>
    <property type="molecule type" value="Genomic_DNA"/>
</dbReference>
<evidence type="ECO:0000313" key="2">
    <source>
        <dbReference type="Proteomes" id="UP000270046"/>
    </source>
</evidence>
<accession>A0A494VRY9</accession>
<evidence type="ECO:0000313" key="1">
    <source>
        <dbReference type="EMBL" id="AYL94103.1"/>
    </source>
</evidence>
<name>A0A494VRY9_9SPHI</name>
<dbReference type="Proteomes" id="UP000270046">
    <property type="component" value="Chromosome"/>
</dbReference>
<reference evidence="1 2" key="1">
    <citation type="submission" date="2018-10" db="EMBL/GenBank/DDBJ databases">
        <title>Genome sequencing of Mucilaginibacter sp. HYN0043.</title>
        <authorList>
            <person name="Kim M."/>
            <person name="Yi H."/>
        </authorList>
    </citation>
    <scope>NUCLEOTIDE SEQUENCE [LARGE SCALE GENOMIC DNA]</scope>
    <source>
        <strain evidence="1 2">HYN0043</strain>
    </source>
</reference>
<dbReference type="KEGG" id="muh:HYN43_001790"/>
<gene>
    <name evidence="1" type="ORF">HYN43_001790</name>
</gene>
<sequence length="104" mass="12226">MPVKIKTKKHQQCLLFIKDVVMNTYQQKWIETLAHANLQNWVIKPQGDDIFVELPHVTDLKLIRDNLPETIGLMALDIVVPKRRLKFIFHNGYEQFEYLLNPAA</sequence>
<dbReference type="OrthoDB" id="797835at2"/>
<keyword evidence="2" id="KW-1185">Reference proteome</keyword>
<dbReference type="AlphaFoldDB" id="A0A494VRY9"/>
<proteinExistence type="predicted"/>
<protein>
    <submittedName>
        <fullName evidence="1">Uncharacterized protein</fullName>
    </submittedName>
</protein>